<feature type="chain" id="PRO_5018063189" evidence="4">
    <location>
        <begin position="26"/>
        <end position="574"/>
    </location>
</feature>
<feature type="signal peptide" evidence="4">
    <location>
        <begin position="1"/>
        <end position="25"/>
    </location>
</feature>
<feature type="domain" description="Polypeptide-transport-associated ShlB-type" evidence="6">
    <location>
        <begin position="68"/>
        <end position="142"/>
    </location>
</feature>
<organism evidence="7 8">
    <name type="scientific">Pseudogemmobacter humi</name>
    <dbReference type="NCBI Taxonomy" id="2483812"/>
    <lineage>
        <taxon>Bacteria</taxon>
        <taxon>Pseudomonadati</taxon>
        <taxon>Pseudomonadota</taxon>
        <taxon>Alphaproteobacteria</taxon>
        <taxon>Rhodobacterales</taxon>
        <taxon>Paracoccaceae</taxon>
        <taxon>Pseudogemmobacter</taxon>
    </lineage>
</organism>
<dbReference type="Pfam" id="PF08479">
    <property type="entry name" value="POTRA_2"/>
    <property type="match status" value="1"/>
</dbReference>
<keyword evidence="4" id="KW-0732">Signal</keyword>
<evidence type="ECO:0000313" key="8">
    <source>
        <dbReference type="Proteomes" id="UP000277498"/>
    </source>
</evidence>
<dbReference type="InterPro" id="IPR013686">
    <property type="entry name" value="Polypept-transport_assoc_ShlB"/>
</dbReference>
<keyword evidence="8" id="KW-1185">Reference proteome</keyword>
<dbReference type="GO" id="GO:0098046">
    <property type="term" value="C:type V protein secretion system complex"/>
    <property type="evidence" value="ECO:0007669"/>
    <property type="project" value="TreeGrafter"/>
</dbReference>
<dbReference type="PANTHER" id="PTHR34597:SF6">
    <property type="entry name" value="BLR6126 PROTEIN"/>
    <property type="match status" value="1"/>
</dbReference>
<dbReference type="Gene3D" id="2.40.160.50">
    <property type="entry name" value="membrane protein fhac: a member of the omp85/tpsb transporter family"/>
    <property type="match status" value="1"/>
</dbReference>
<dbReference type="PANTHER" id="PTHR34597">
    <property type="entry name" value="SLR1661 PROTEIN"/>
    <property type="match status" value="1"/>
</dbReference>
<evidence type="ECO:0000259" key="6">
    <source>
        <dbReference type="Pfam" id="PF08479"/>
    </source>
</evidence>
<protein>
    <submittedName>
        <fullName evidence="7">POTRA domain, ShlB-type</fullName>
    </submittedName>
</protein>
<dbReference type="GO" id="GO:0046819">
    <property type="term" value="P:protein secretion by the type V secretion system"/>
    <property type="evidence" value="ECO:0007669"/>
    <property type="project" value="TreeGrafter"/>
</dbReference>
<dbReference type="EMBL" id="UXAW01000095">
    <property type="protein sequence ID" value="VDC32761.1"/>
    <property type="molecule type" value="Genomic_DNA"/>
</dbReference>
<accession>A0A3P5XUC7</accession>
<name>A0A3P5XUC7_9RHOB</name>
<evidence type="ECO:0000256" key="4">
    <source>
        <dbReference type="SAM" id="SignalP"/>
    </source>
</evidence>
<dbReference type="Pfam" id="PF03865">
    <property type="entry name" value="ShlB"/>
    <property type="match status" value="1"/>
</dbReference>
<dbReference type="InterPro" id="IPR005565">
    <property type="entry name" value="Hemolysn_activator_HlyB_C"/>
</dbReference>
<dbReference type="AlphaFoldDB" id="A0A3P5XUC7"/>
<keyword evidence="1" id="KW-0472">Membrane</keyword>
<dbReference type="Proteomes" id="UP000277498">
    <property type="component" value="Unassembled WGS sequence"/>
</dbReference>
<evidence type="ECO:0000256" key="1">
    <source>
        <dbReference type="ARBA" id="ARBA00022452"/>
    </source>
</evidence>
<evidence type="ECO:0000256" key="3">
    <source>
        <dbReference type="ARBA" id="ARBA00023237"/>
    </source>
</evidence>
<dbReference type="Gene3D" id="3.10.20.310">
    <property type="entry name" value="membrane protein fhac"/>
    <property type="match status" value="1"/>
</dbReference>
<proteinExistence type="predicted"/>
<sequence length="574" mass="60497">MTLFQRAICAGLLAASVFSVTPAMAQTAGQITEDSYSPALQRMTGSLVFSGAPGLAAPAGSDRLSIQLSGVSLQGALPGTEAETEALRRRLTGKRIAVSEIFAAAAGLEAAYAREGYVLARVVIPAQTLVDGGALRLSVVNGFVEKIDTTAVPPELRGRIAGLTDPLIGRPGLRMNEIERRLLLAGDVFGVALGSALSQGGEPGGTVIILDPKFRSTTGFVGFDNTYSDRLGPLNLSAGVELNGYLGRGEVFYFRASGNPRAGSDGWFSENPRLRTIAGGAVFPLGNDGLTFGIEAASSRTKPETSGATTTSEFGRVSLRLFYPVIRSVKRNLSVQAALDIQSDRQDLVTGIGAFGLYLDKTRVLRLSADAFRQFDDGGALDAGIILSAGVDGLGARSAADAGPLLPLSRDGADADFRKLEVSLRYRRPLAENWGISLAGRAQTSFGDPLLSGEQFGVTTSQGLSAFDQGDLSGDSGWLLRGEVSRSFQTEAYGKPLLINPYLFAAAGEVKLENPTALEHASTSASSFGLGVDLLLVRDPRFSSASLRVEYGKGNRNHDGEDPERFTIVGSFRF</sequence>
<gene>
    <name evidence="7" type="ORF">XINFAN_03440</name>
</gene>
<evidence type="ECO:0000259" key="5">
    <source>
        <dbReference type="Pfam" id="PF03865"/>
    </source>
</evidence>
<keyword evidence="3" id="KW-0998">Cell outer membrane</keyword>
<dbReference type="GO" id="GO:0008320">
    <property type="term" value="F:protein transmembrane transporter activity"/>
    <property type="evidence" value="ECO:0007669"/>
    <property type="project" value="TreeGrafter"/>
</dbReference>
<keyword evidence="1" id="KW-1134">Transmembrane beta strand</keyword>
<evidence type="ECO:0000313" key="7">
    <source>
        <dbReference type="EMBL" id="VDC32761.1"/>
    </source>
</evidence>
<dbReference type="RefSeq" id="WP_124088142.1">
    <property type="nucleotide sequence ID" value="NZ_UXAW01000095.1"/>
</dbReference>
<dbReference type="OrthoDB" id="7497550at2"/>
<dbReference type="InterPro" id="IPR051544">
    <property type="entry name" value="TPS_OM_transporter"/>
</dbReference>
<keyword evidence="2" id="KW-0812">Transmembrane</keyword>
<evidence type="ECO:0000256" key="2">
    <source>
        <dbReference type="ARBA" id="ARBA00022692"/>
    </source>
</evidence>
<feature type="domain" description="Haemolysin activator HlyB C-terminal" evidence="5">
    <location>
        <begin position="216"/>
        <end position="528"/>
    </location>
</feature>
<reference evidence="7 8" key="1">
    <citation type="submission" date="2018-11" db="EMBL/GenBank/DDBJ databases">
        <authorList>
            <person name="Criscuolo A."/>
        </authorList>
    </citation>
    <scope>NUCLEOTIDE SEQUENCE [LARGE SCALE GENOMIC DNA]</scope>
    <source>
        <strain evidence="7">ACIP111625</strain>
    </source>
</reference>